<protein>
    <submittedName>
        <fullName evidence="1">Uncharacterized protein</fullName>
    </submittedName>
</protein>
<proteinExistence type="predicted"/>
<dbReference type="EMBL" id="JARJCM010000043">
    <property type="protein sequence ID" value="KAJ7036396.1"/>
    <property type="molecule type" value="Genomic_DNA"/>
</dbReference>
<evidence type="ECO:0000313" key="1">
    <source>
        <dbReference type="EMBL" id="KAJ7036396.1"/>
    </source>
</evidence>
<accession>A0AAD6X656</accession>
<dbReference type="Proteomes" id="UP001218188">
    <property type="component" value="Unassembled WGS sequence"/>
</dbReference>
<organism evidence="1 2">
    <name type="scientific">Mycena alexandri</name>
    <dbReference type="NCBI Taxonomy" id="1745969"/>
    <lineage>
        <taxon>Eukaryota</taxon>
        <taxon>Fungi</taxon>
        <taxon>Dikarya</taxon>
        <taxon>Basidiomycota</taxon>
        <taxon>Agaricomycotina</taxon>
        <taxon>Agaricomycetes</taxon>
        <taxon>Agaricomycetidae</taxon>
        <taxon>Agaricales</taxon>
        <taxon>Marasmiineae</taxon>
        <taxon>Mycenaceae</taxon>
        <taxon>Mycena</taxon>
    </lineage>
</organism>
<keyword evidence="2" id="KW-1185">Reference proteome</keyword>
<reference evidence="1" key="1">
    <citation type="submission" date="2023-03" db="EMBL/GenBank/DDBJ databases">
        <title>Massive genome expansion in bonnet fungi (Mycena s.s.) driven by repeated elements and novel gene families across ecological guilds.</title>
        <authorList>
            <consortium name="Lawrence Berkeley National Laboratory"/>
            <person name="Harder C.B."/>
            <person name="Miyauchi S."/>
            <person name="Viragh M."/>
            <person name="Kuo A."/>
            <person name="Thoen E."/>
            <person name="Andreopoulos B."/>
            <person name="Lu D."/>
            <person name="Skrede I."/>
            <person name="Drula E."/>
            <person name="Henrissat B."/>
            <person name="Morin E."/>
            <person name="Kohler A."/>
            <person name="Barry K."/>
            <person name="LaButti K."/>
            <person name="Morin E."/>
            <person name="Salamov A."/>
            <person name="Lipzen A."/>
            <person name="Mereny Z."/>
            <person name="Hegedus B."/>
            <person name="Baldrian P."/>
            <person name="Stursova M."/>
            <person name="Weitz H."/>
            <person name="Taylor A."/>
            <person name="Grigoriev I.V."/>
            <person name="Nagy L.G."/>
            <person name="Martin F."/>
            <person name="Kauserud H."/>
        </authorList>
    </citation>
    <scope>NUCLEOTIDE SEQUENCE</scope>
    <source>
        <strain evidence="1">CBHHK200</strain>
    </source>
</reference>
<sequence length="175" mass="18250">MSTPNSPTVPDAAPASPLPSTAVGALPAIDTAALPKTPEMAAMIRYLQTIARLTAAAQATLSTILGGQSVLEPTFVEGIAIIPTELAAAFAGHDESQSYWVVLRGCEPGLYLTARAANDQTDGVPAQFQQRMPSLAAALALYADHYSQNAVKKLVEVELVEAEFSEGASGPVRDE</sequence>
<evidence type="ECO:0000313" key="2">
    <source>
        <dbReference type="Proteomes" id="UP001218188"/>
    </source>
</evidence>
<name>A0AAD6X656_9AGAR</name>
<comment type="caution">
    <text evidence="1">The sequence shown here is derived from an EMBL/GenBank/DDBJ whole genome shotgun (WGS) entry which is preliminary data.</text>
</comment>
<gene>
    <name evidence="1" type="ORF">C8F04DRAFT_1181405</name>
</gene>
<dbReference type="AlphaFoldDB" id="A0AAD6X656"/>